<feature type="region of interest" description="Disordered" evidence="1">
    <location>
        <begin position="106"/>
        <end position="131"/>
    </location>
</feature>
<dbReference type="InterPro" id="IPR020311">
    <property type="entry name" value="Uncharacterised_Rv0898c"/>
</dbReference>
<name>A0A239AW86_9ACTN</name>
<dbReference type="EMBL" id="FZOF01000002">
    <property type="protein sequence ID" value="SNR99228.1"/>
    <property type="molecule type" value="Genomic_DNA"/>
</dbReference>
<dbReference type="AlphaFoldDB" id="A0A239AW86"/>
<protein>
    <submittedName>
        <fullName evidence="2">Uncharacterized protein</fullName>
    </submittedName>
</protein>
<accession>A0A239AW86</accession>
<keyword evidence="3" id="KW-1185">Reference proteome</keyword>
<evidence type="ECO:0000313" key="2">
    <source>
        <dbReference type="EMBL" id="SNR99228.1"/>
    </source>
</evidence>
<organism evidence="2 3">
    <name type="scientific">Actinacidiphila glaucinigra</name>
    <dbReference type="NCBI Taxonomy" id="235986"/>
    <lineage>
        <taxon>Bacteria</taxon>
        <taxon>Bacillati</taxon>
        <taxon>Actinomycetota</taxon>
        <taxon>Actinomycetes</taxon>
        <taxon>Kitasatosporales</taxon>
        <taxon>Streptomycetaceae</taxon>
        <taxon>Actinacidiphila</taxon>
    </lineage>
</organism>
<feature type="compositionally biased region" description="Polar residues" evidence="1">
    <location>
        <begin position="122"/>
        <end position="131"/>
    </location>
</feature>
<feature type="compositionally biased region" description="Basic and acidic residues" evidence="1">
    <location>
        <begin position="107"/>
        <end position="120"/>
    </location>
</feature>
<reference evidence="2 3" key="1">
    <citation type="submission" date="2017-06" db="EMBL/GenBank/DDBJ databases">
        <authorList>
            <person name="Kim H.J."/>
            <person name="Triplett B.A."/>
        </authorList>
    </citation>
    <scope>NUCLEOTIDE SEQUENCE [LARGE SCALE GENOMIC DNA]</scope>
    <source>
        <strain evidence="2 3">CGMCC 4.1858</strain>
    </source>
</reference>
<evidence type="ECO:0000256" key="1">
    <source>
        <dbReference type="SAM" id="MobiDB-lite"/>
    </source>
</evidence>
<evidence type="ECO:0000313" key="3">
    <source>
        <dbReference type="Proteomes" id="UP000198280"/>
    </source>
</evidence>
<sequence>MRHETVSYGSTLEAALSKRKCFDRLGAVGCLEWVPTTEEVRAVTEQQSGDRPEKAILERISAMVSDERTLRELLSEGRMDGETERARLDALERELDQCWDLLRQRRAKTEAGGDPGEARVRSTGTVEGYQS</sequence>
<proteinExistence type="predicted"/>
<dbReference type="Proteomes" id="UP000198280">
    <property type="component" value="Unassembled WGS sequence"/>
</dbReference>
<gene>
    <name evidence="2" type="ORF">SAMN05216252_102177</name>
</gene>
<dbReference type="Pfam" id="PF10944">
    <property type="entry name" value="DUF2630"/>
    <property type="match status" value="1"/>
</dbReference>